<dbReference type="InterPro" id="IPR027417">
    <property type="entry name" value="P-loop_NTPase"/>
</dbReference>
<dbReference type="Pfam" id="PF25568">
    <property type="entry name" value="AAA_lid_At3g28540"/>
    <property type="match status" value="1"/>
</dbReference>
<organism evidence="9 10">
    <name type="scientific">Rubus argutus</name>
    <name type="common">Southern blackberry</name>
    <dbReference type="NCBI Taxonomy" id="59490"/>
    <lineage>
        <taxon>Eukaryota</taxon>
        <taxon>Viridiplantae</taxon>
        <taxon>Streptophyta</taxon>
        <taxon>Embryophyta</taxon>
        <taxon>Tracheophyta</taxon>
        <taxon>Spermatophyta</taxon>
        <taxon>Magnoliopsida</taxon>
        <taxon>eudicotyledons</taxon>
        <taxon>Gunneridae</taxon>
        <taxon>Pentapetalae</taxon>
        <taxon>rosids</taxon>
        <taxon>fabids</taxon>
        <taxon>Rosales</taxon>
        <taxon>Rosaceae</taxon>
        <taxon>Rosoideae</taxon>
        <taxon>Rosoideae incertae sedis</taxon>
        <taxon>Rubus</taxon>
    </lineage>
</organism>
<reference evidence="9 10" key="1">
    <citation type="journal article" date="2023" name="G3 (Bethesda)">
        <title>A chromosome-length genome assembly and annotation of blackberry (Rubus argutus, cv. 'Hillquist').</title>
        <authorList>
            <person name="Bruna T."/>
            <person name="Aryal R."/>
            <person name="Dudchenko O."/>
            <person name="Sargent D.J."/>
            <person name="Mead D."/>
            <person name="Buti M."/>
            <person name="Cavallini A."/>
            <person name="Hytonen T."/>
            <person name="Andres J."/>
            <person name="Pham M."/>
            <person name="Weisz D."/>
            <person name="Mascagni F."/>
            <person name="Usai G."/>
            <person name="Natali L."/>
            <person name="Bassil N."/>
            <person name="Fernandez G.E."/>
            <person name="Lomsadze A."/>
            <person name="Armour M."/>
            <person name="Olukolu B."/>
            <person name="Poorten T."/>
            <person name="Britton C."/>
            <person name="Davik J."/>
            <person name="Ashrafi H."/>
            <person name="Aiden E.L."/>
            <person name="Borodovsky M."/>
            <person name="Worthington M."/>
        </authorList>
    </citation>
    <scope>NUCLEOTIDE SEQUENCE [LARGE SCALE GENOMIC DNA]</scope>
    <source>
        <strain evidence="9">PI 553951</strain>
    </source>
</reference>
<dbReference type="PANTHER" id="PTHR23070">
    <property type="entry name" value="BCS1 AAA-TYPE ATPASE"/>
    <property type="match status" value="1"/>
</dbReference>
<evidence type="ECO:0000259" key="8">
    <source>
        <dbReference type="SMART" id="SM00382"/>
    </source>
</evidence>
<comment type="similarity">
    <text evidence="2">Belongs to the AAA ATPase family. BCS1 subfamily.</text>
</comment>
<keyword evidence="6" id="KW-0547">Nucleotide-binding</keyword>
<dbReference type="GO" id="GO:0006950">
    <property type="term" value="P:response to stress"/>
    <property type="evidence" value="ECO:0007669"/>
    <property type="project" value="UniProtKB-ARBA"/>
</dbReference>
<dbReference type="Proteomes" id="UP001457282">
    <property type="component" value="Unassembled WGS sequence"/>
</dbReference>
<dbReference type="SUPFAM" id="SSF52540">
    <property type="entry name" value="P-loop containing nucleoside triphosphate hydrolases"/>
    <property type="match status" value="1"/>
</dbReference>
<feature type="domain" description="AAA+ ATPase" evidence="8">
    <location>
        <begin position="239"/>
        <end position="389"/>
    </location>
</feature>
<dbReference type="EMBL" id="JBEDUW010000001">
    <property type="protein sequence ID" value="KAK9948458.1"/>
    <property type="molecule type" value="Genomic_DNA"/>
</dbReference>
<evidence type="ECO:0000256" key="6">
    <source>
        <dbReference type="RuleBase" id="RU003651"/>
    </source>
</evidence>
<evidence type="ECO:0000256" key="5">
    <source>
        <dbReference type="ARBA" id="ARBA00049360"/>
    </source>
</evidence>
<dbReference type="AlphaFoldDB" id="A0AAW1YH70"/>
<dbReference type="InterPro" id="IPR003593">
    <property type="entry name" value="AAA+_ATPase"/>
</dbReference>
<evidence type="ECO:0000256" key="3">
    <source>
        <dbReference type="ARBA" id="ARBA00022801"/>
    </source>
</evidence>
<evidence type="ECO:0000256" key="7">
    <source>
        <dbReference type="SAM" id="MobiDB-lite"/>
    </source>
</evidence>
<dbReference type="InterPro" id="IPR003960">
    <property type="entry name" value="ATPase_AAA_CS"/>
</dbReference>
<dbReference type="InterPro" id="IPR003959">
    <property type="entry name" value="ATPase_AAA_core"/>
</dbReference>
<dbReference type="Gene3D" id="3.40.50.300">
    <property type="entry name" value="P-loop containing nucleotide triphosphate hydrolases"/>
    <property type="match status" value="1"/>
</dbReference>
<comment type="caution">
    <text evidence="9">The sequence shown here is derived from an EMBL/GenBank/DDBJ whole genome shotgun (WGS) entry which is preliminary data.</text>
</comment>
<dbReference type="InterPro" id="IPR025753">
    <property type="entry name" value="AAA_N_dom"/>
</dbReference>
<dbReference type="SMART" id="SM00382">
    <property type="entry name" value="AAA"/>
    <property type="match status" value="1"/>
</dbReference>
<gene>
    <name evidence="9" type="ORF">M0R45_004031</name>
</gene>
<evidence type="ECO:0000256" key="1">
    <source>
        <dbReference type="ARBA" id="ARBA00001946"/>
    </source>
</evidence>
<feature type="region of interest" description="Disordered" evidence="7">
    <location>
        <begin position="466"/>
        <end position="486"/>
    </location>
</feature>
<dbReference type="CDD" id="cd19510">
    <property type="entry name" value="RecA-like_BCS1"/>
    <property type="match status" value="1"/>
</dbReference>
<evidence type="ECO:0000313" key="9">
    <source>
        <dbReference type="EMBL" id="KAK9948458.1"/>
    </source>
</evidence>
<dbReference type="InterPro" id="IPR058017">
    <property type="entry name" value="At3g28540-like_C"/>
</dbReference>
<keyword evidence="3" id="KW-0378">Hydrolase</keyword>
<comment type="cofactor">
    <cofactor evidence="1">
        <name>Mg(2+)</name>
        <dbReference type="ChEBI" id="CHEBI:18420"/>
    </cofactor>
</comment>
<evidence type="ECO:0000313" key="10">
    <source>
        <dbReference type="Proteomes" id="UP001457282"/>
    </source>
</evidence>
<dbReference type="GO" id="GO:0016887">
    <property type="term" value="F:ATP hydrolysis activity"/>
    <property type="evidence" value="ECO:0007669"/>
    <property type="project" value="InterPro"/>
</dbReference>
<name>A0AAW1YH70_RUBAR</name>
<keyword evidence="4" id="KW-0460">Magnesium</keyword>
<keyword evidence="10" id="KW-1185">Reference proteome</keyword>
<evidence type="ECO:0000256" key="2">
    <source>
        <dbReference type="ARBA" id="ARBA00007448"/>
    </source>
</evidence>
<dbReference type="PROSITE" id="PS00674">
    <property type="entry name" value="AAA"/>
    <property type="match status" value="1"/>
</dbReference>
<proteinExistence type="inferred from homology"/>
<dbReference type="GO" id="GO:0005524">
    <property type="term" value="F:ATP binding"/>
    <property type="evidence" value="ECO:0007669"/>
    <property type="project" value="UniProtKB-KW"/>
</dbReference>
<sequence length="514" mass="58368">MLQAVPNLGGLSSTAVTLFSTYTSGTQAIYEQWFTNGPFWCASLAASLMLVRSMTNHVIPKVQLRRYIWSPLSSHHTLVINEYCGLTVNHVFKAAEVYLRSKISTPSMEKDQEVTDSFETIKLKWRYSCIRLSSSSKSLDSQKRQFELTFHKKHKAKVTESYLPCVLAQAKAIQDEEKVVKLYTLHGSNSSRTWRWTNLKHPATFETMAMEPEQKRLILDDLDRFVKGEEFYRKIGRAWKRGYLLYGPPGTGKSSLIAAMANYLKFDVYDLELTSIRDNSELREVLLSMKNRSILVIEDINCSVDVQNRAKKLGSQIPYSGLHQKQDEKVGVMSKSITLSGLLNFIDGLWSSCGDERMIVFTTNHKDKLDPALLRPGRMDVHIHLSYCTPNGFKTLTSNYLGIQESNPHRLCGQIEGLMETTEVTPAEVAGELIKSDDADVALEGVVNLLKRKKAESEIILIDQDEGTKKETEMPQTKRQKTKDNNVSKFFKNLSKKVGISHVGSRKRRRQGWP</sequence>
<comment type="catalytic activity">
    <reaction evidence="5">
        <text>ATP + H2O = ADP + phosphate + H(+)</text>
        <dbReference type="Rhea" id="RHEA:13065"/>
        <dbReference type="ChEBI" id="CHEBI:15377"/>
        <dbReference type="ChEBI" id="CHEBI:15378"/>
        <dbReference type="ChEBI" id="CHEBI:30616"/>
        <dbReference type="ChEBI" id="CHEBI:43474"/>
        <dbReference type="ChEBI" id="CHEBI:456216"/>
    </reaction>
</comment>
<dbReference type="InterPro" id="IPR050747">
    <property type="entry name" value="Mitochondrial_chaperone_BCS1"/>
</dbReference>
<protein>
    <recommendedName>
        <fullName evidence="8">AAA+ ATPase domain-containing protein</fullName>
    </recommendedName>
</protein>
<dbReference type="Gene3D" id="6.10.280.40">
    <property type="match status" value="1"/>
</dbReference>
<accession>A0AAW1YH70</accession>
<dbReference type="Pfam" id="PF14363">
    <property type="entry name" value="AAA_assoc"/>
    <property type="match status" value="1"/>
</dbReference>
<evidence type="ECO:0000256" key="4">
    <source>
        <dbReference type="ARBA" id="ARBA00022842"/>
    </source>
</evidence>
<keyword evidence="6" id="KW-0067">ATP-binding</keyword>
<dbReference type="Pfam" id="PF00004">
    <property type="entry name" value="AAA"/>
    <property type="match status" value="1"/>
</dbReference>